<evidence type="ECO:0000256" key="4">
    <source>
        <dbReference type="ARBA" id="ARBA00041138"/>
    </source>
</evidence>
<dbReference type="PROSITE" id="PS50989">
    <property type="entry name" value="COA_CT_CTER"/>
    <property type="match status" value="1"/>
</dbReference>
<comment type="catalytic activity">
    <reaction evidence="6">
        <text>butanoyl-CoA + hydrogencarbonate + ATP = (2S)-ethylmalonyl-CoA + ADP + phosphate + H(+)</text>
        <dbReference type="Rhea" id="RHEA:59520"/>
        <dbReference type="ChEBI" id="CHEBI:15378"/>
        <dbReference type="ChEBI" id="CHEBI:17544"/>
        <dbReference type="ChEBI" id="CHEBI:30616"/>
        <dbReference type="ChEBI" id="CHEBI:43474"/>
        <dbReference type="ChEBI" id="CHEBI:57371"/>
        <dbReference type="ChEBI" id="CHEBI:60909"/>
        <dbReference type="ChEBI" id="CHEBI:456216"/>
    </reaction>
    <physiologicalReaction direction="left-to-right" evidence="6">
        <dbReference type="Rhea" id="RHEA:59521"/>
    </physiologicalReaction>
</comment>
<dbReference type="InterPro" id="IPR034733">
    <property type="entry name" value="AcCoA_carboxyl_beta"/>
</dbReference>
<reference evidence="10 11" key="1">
    <citation type="journal article" date="2021" name="MBio">
        <title>A New Model Trypanosomatid, Novymonas esmeraldas: Genomic Perception of Its 'Candidatus Pandoraea novymonadis' Endosymbiont.</title>
        <authorList>
            <person name="Zakharova A."/>
            <person name="Saura A."/>
            <person name="Butenko A."/>
            <person name="Podesvova L."/>
            <person name="Warmusova S."/>
            <person name="Kostygov A.Y."/>
            <person name="Nenarokova A."/>
            <person name="Lukes J."/>
            <person name="Opperdoes F.R."/>
            <person name="Yurchenko V."/>
        </authorList>
    </citation>
    <scope>NUCLEOTIDE SEQUENCE [LARGE SCALE GENOMIC DNA]</scope>
    <source>
        <strain evidence="10 11">E262AT.01</strain>
    </source>
</reference>
<evidence type="ECO:0000313" key="11">
    <source>
        <dbReference type="Proteomes" id="UP001430356"/>
    </source>
</evidence>
<dbReference type="EMBL" id="JAECZO010000010">
    <property type="protein sequence ID" value="KAK7201025.1"/>
    <property type="molecule type" value="Genomic_DNA"/>
</dbReference>
<accession>A0AAW0F3A9</accession>
<dbReference type="InterPro" id="IPR011763">
    <property type="entry name" value="COA_CT_C"/>
</dbReference>
<dbReference type="GO" id="GO:0004658">
    <property type="term" value="F:propionyl-CoA carboxylase activity"/>
    <property type="evidence" value="ECO:0007669"/>
    <property type="project" value="UniProtKB-EC"/>
</dbReference>
<dbReference type="InterPro" id="IPR051047">
    <property type="entry name" value="AccD/PCCB"/>
</dbReference>
<name>A0AAW0F3A9_9TRYP</name>
<dbReference type="FunFam" id="3.90.226.10:FF:000017">
    <property type="entry name" value="Propionyl-CoA carboxylase subunit beta 5"/>
    <property type="match status" value="1"/>
</dbReference>
<comment type="caution">
    <text evidence="10">The sequence shown here is derived from an EMBL/GenBank/DDBJ whole genome shotgun (WGS) entry which is preliminary data.</text>
</comment>
<evidence type="ECO:0000256" key="2">
    <source>
        <dbReference type="ARBA" id="ARBA00013050"/>
    </source>
</evidence>
<evidence type="ECO:0000259" key="8">
    <source>
        <dbReference type="PROSITE" id="PS50980"/>
    </source>
</evidence>
<comment type="pathway">
    <text evidence="1">Metabolic intermediate metabolism; propanoyl-CoA degradation; succinyl-CoA from propanoyl-CoA: step 1/3.</text>
</comment>
<organism evidence="10 11">
    <name type="scientific">Novymonas esmeraldas</name>
    <dbReference type="NCBI Taxonomy" id="1808958"/>
    <lineage>
        <taxon>Eukaryota</taxon>
        <taxon>Discoba</taxon>
        <taxon>Euglenozoa</taxon>
        <taxon>Kinetoplastea</taxon>
        <taxon>Metakinetoplastina</taxon>
        <taxon>Trypanosomatida</taxon>
        <taxon>Trypanosomatidae</taxon>
        <taxon>Novymonas</taxon>
    </lineage>
</organism>
<evidence type="ECO:0000313" key="10">
    <source>
        <dbReference type="EMBL" id="KAK7201025.1"/>
    </source>
</evidence>
<protein>
    <recommendedName>
        <fullName evidence="4">Propionyl-CoA carboxylase beta chain, mitochondrial</fullName>
        <ecNumber evidence="2">6.4.1.3</ecNumber>
    </recommendedName>
    <alternativeName>
        <fullName evidence="5">Propanoyl-CoA:carbon dioxide ligase subunit beta</fullName>
    </alternativeName>
</protein>
<gene>
    <name evidence="10" type="ORF">NESM_000162200</name>
</gene>
<evidence type="ECO:0000259" key="9">
    <source>
        <dbReference type="PROSITE" id="PS50989"/>
    </source>
</evidence>
<dbReference type="SUPFAM" id="SSF52096">
    <property type="entry name" value="ClpP/crotonase"/>
    <property type="match status" value="2"/>
</dbReference>
<dbReference type="InterPro" id="IPR011762">
    <property type="entry name" value="COA_CT_N"/>
</dbReference>
<evidence type="ECO:0000256" key="1">
    <source>
        <dbReference type="ARBA" id="ARBA00005060"/>
    </source>
</evidence>
<keyword evidence="11" id="KW-1185">Reference proteome</keyword>
<evidence type="ECO:0000256" key="5">
    <source>
        <dbReference type="ARBA" id="ARBA00042797"/>
    </source>
</evidence>
<dbReference type="EC" id="6.4.1.3" evidence="2"/>
<sequence>MRRFAVSAAAAAAAMGGGAACVSTSQLMQEFDRHTHTPTAAEEARHKKQRLTAMERVQLFCDPGTFRERDALVEHECHTFGMEKKRVAGDGFITGTGKVFGRPVFLFSHDFTVLGGSLSRSNAAKVVRVMDEAAKIGVPLIGFNDSGGARIQEGVDSLAGYADIFLRNTLFSGVIPQISVIMGPCAGGAVYSPAITDFTFMVDNSSYMFVTGPEVVSAVGGKRVTKDELGGPRVHATKSGVSAGTFPNDIVALAQLRRLYSYLPLSNRDAAPIVPTVDNRHRDVSSLNTVVPMEVKEAYDMRDAILPVIDNDSFFEIQPQFAKNIICGFARVEGRSVCVIANQPKVQAGVLDIDSSVKAARMVRFADAFNIPILTFVDVPGFLPGVQQEYGGIIRHGAKLLYAYAEATVPKITIITRKAYGGAYDVMSSKHLRGDSNYAWPRAEIAVMGAAGACKLLYSKETPEQQAQRVAEYEKAFCTPLSAARKGFVDAVIDPSESRLRICEDLERLSRKQLRNPWKKHGNIPL</sequence>
<feature type="domain" description="CoA carboxyltransferase C-terminal" evidence="9">
    <location>
        <begin position="279"/>
        <end position="520"/>
    </location>
</feature>
<evidence type="ECO:0000256" key="3">
    <source>
        <dbReference type="ARBA" id="ARBA00038567"/>
    </source>
</evidence>
<proteinExistence type="predicted"/>
<feature type="domain" description="CoA carboxyltransferase N-terminal" evidence="8">
    <location>
        <begin position="17"/>
        <end position="275"/>
    </location>
</feature>
<evidence type="ECO:0000256" key="6">
    <source>
        <dbReference type="ARBA" id="ARBA00048208"/>
    </source>
</evidence>
<dbReference type="Pfam" id="PF01039">
    <property type="entry name" value="Carboxyl_trans"/>
    <property type="match status" value="1"/>
</dbReference>
<dbReference type="InterPro" id="IPR029045">
    <property type="entry name" value="ClpP/crotonase-like_dom_sf"/>
</dbReference>
<comment type="catalytic activity">
    <reaction evidence="7">
        <text>propanoyl-CoA + hydrogencarbonate + ATP = (S)-methylmalonyl-CoA + ADP + phosphate + H(+)</text>
        <dbReference type="Rhea" id="RHEA:23720"/>
        <dbReference type="ChEBI" id="CHEBI:15378"/>
        <dbReference type="ChEBI" id="CHEBI:17544"/>
        <dbReference type="ChEBI" id="CHEBI:30616"/>
        <dbReference type="ChEBI" id="CHEBI:43474"/>
        <dbReference type="ChEBI" id="CHEBI:57327"/>
        <dbReference type="ChEBI" id="CHEBI:57392"/>
        <dbReference type="ChEBI" id="CHEBI:456216"/>
        <dbReference type="EC" id="6.4.1.3"/>
    </reaction>
    <physiologicalReaction direction="left-to-right" evidence="7">
        <dbReference type="Rhea" id="RHEA:23721"/>
    </physiologicalReaction>
</comment>
<dbReference type="Gene3D" id="3.90.226.10">
    <property type="entry name" value="2-enoyl-CoA Hydratase, Chain A, domain 1"/>
    <property type="match status" value="2"/>
</dbReference>
<dbReference type="GO" id="GO:0005739">
    <property type="term" value="C:mitochondrion"/>
    <property type="evidence" value="ECO:0007669"/>
    <property type="project" value="TreeGrafter"/>
</dbReference>
<evidence type="ECO:0000256" key="7">
    <source>
        <dbReference type="ARBA" id="ARBA00049495"/>
    </source>
</evidence>
<dbReference type="PROSITE" id="PS51257">
    <property type="entry name" value="PROKAR_LIPOPROTEIN"/>
    <property type="match status" value="1"/>
</dbReference>
<comment type="subunit">
    <text evidence="3">The holoenzyme is a dodecamer composed of 6 PCCA/alpha subunits and 6 PCCB/beta subunits.</text>
</comment>
<dbReference type="PANTHER" id="PTHR43842:SF2">
    <property type="entry name" value="PROPIONYL-COA CARBOXYLASE BETA CHAIN, MITOCHONDRIAL"/>
    <property type="match status" value="1"/>
</dbReference>
<dbReference type="PROSITE" id="PS50980">
    <property type="entry name" value="COA_CT_NTER"/>
    <property type="match status" value="1"/>
</dbReference>
<dbReference type="AlphaFoldDB" id="A0AAW0F3A9"/>
<dbReference type="Proteomes" id="UP001430356">
    <property type="component" value="Unassembled WGS sequence"/>
</dbReference>
<dbReference type="PANTHER" id="PTHR43842">
    <property type="entry name" value="PROPIONYL-COA CARBOXYLASE BETA CHAIN"/>
    <property type="match status" value="1"/>
</dbReference>